<dbReference type="Pfam" id="PF13095">
    <property type="entry name" value="FTA2"/>
    <property type="match status" value="1"/>
</dbReference>
<evidence type="ECO:0000313" key="1">
    <source>
        <dbReference type="EMBL" id="TGJ86204.1"/>
    </source>
</evidence>
<proteinExistence type="predicted"/>
<reference evidence="1 2" key="1">
    <citation type="submission" date="2019-03" db="EMBL/GenBank/DDBJ databases">
        <title>Draft genome sequence of Xylaria hypoxylon DSM 108379, a ubiquitous saprotrophic-parasitic fungi on hardwood.</title>
        <authorList>
            <person name="Buettner E."/>
            <person name="Leonhardt S."/>
            <person name="Gebauer A.M."/>
            <person name="Liers C."/>
            <person name="Hofrichter M."/>
            <person name="Kellner H."/>
        </authorList>
    </citation>
    <scope>NUCLEOTIDE SEQUENCE [LARGE SCALE GENOMIC DNA]</scope>
    <source>
        <strain evidence="1 2">DSM 108379</strain>
    </source>
</reference>
<dbReference type="Proteomes" id="UP000297716">
    <property type="component" value="Unassembled WGS sequence"/>
</dbReference>
<sequence>MPKRMTRPRAGSQPPALPPCPGPKLAAFQHQNTQIKWIERLDIDRDSESTIQACVYKVEIKSKVYALKIFKFFDPAAVRYYWEPQLQNVVPLNEILFYTDPFFAECRAYGRIKEARVTKGIREKLAVPCHGYLFLTRSDERQLERDGVDLGPRSLSKEFRPPLWDTNLVRAIVKDFEPRPSGLNSKNVRLALRKLKRLNEIQVYNGDVRGENFRGGYLVDFGMSQTEPHCLLDTLEEAQADAKKEEDMVMFDEAVIEDEVKTTARAMSKRRQQPLRKGKI</sequence>
<comment type="caution">
    <text evidence="1">The sequence shown here is derived from an EMBL/GenBank/DDBJ whole genome shotgun (WGS) entry which is preliminary data.</text>
</comment>
<evidence type="ECO:0008006" key="3">
    <source>
        <dbReference type="Google" id="ProtNLM"/>
    </source>
</evidence>
<name>A0A4Z0YQE6_9PEZI</name>
<dbReference type="EMBL" id="SKBN01000031">
    <property type="protein sequence ID" value="TGJ86204.1"/>
    <property type="molecule type" value="Genomic_DNA"/>
</dbReference>
<organism evidence="1 2">
    <name type="scientific">Xylaria hypoxylon</name>
    <dbReference type="NCBI Taxonomy" id="37992"/>
    <lineage>
        <taxon>Eukaryota</taxon>
        <taxon>Fungi</taxon>
        <taxon>Dikarya</taxon>
        <taxon>Ascomycota</taxon>
        <taxon>Pezizomycotina</taxon>
        <taxon>Sordariomycetes</taxon>
        <taxon>Xylariomycetidae</taxon>
        <taxon>Xylariales</taxon>
        <taxon>Xylariaceae</taxon>
        <taxon>Xylaria</taxon>
    </lineage>
</organism>
<protein>
    <recommendedName>
        <fullName evidence="3">Protein kinase domain-containing protein</fullName>
    </recommendedName>
</protein>
<dbReference type="InterPro" id="IPR025213">
    <property type="entry name" value="Sim4_Fta2"/>
</dbReference>
<dbReference type="AlphaFoldDB" id="A0A4Z0YQE6"/>
<keyword evidence="2" id="KW-1185">Reference proteome</keyword>
<evidence type="ECO:0000313" key="2">
    <source>
        <dbReference type="Proteomes" id="UP000297716"/>
    </source>
</evidence>
<gene>
    <name evidence="1" type="ORF">E0Z10_g2555</name>
</gene>
<dbReference type="OrthoDB" id="3432781at2759"/>
<dbReference type="STRING" id="37992.A0A4Z0YQE6"/>
<accession>A0A4Z0YQE6</accession>